<dbReference type="Pfam" id="PF13377">
    <property type="entry name" value="Peripla_BP_3"/>
    <property type="match status" value="1"/>
</dbReference>
<proteinExistence type="predicted"/>
<dbReference type="Gene3D" id="3.40.50.2300">
    <property type="match status" value="2"/>
</dbReference>
<dbReference type="Proteomes" id="UP001165962">
    <property type="component" value="Unassembled WGS sequence"/>
</dbReference>
<keyword evidence="6" id="KW-1185">Reference proteome</keyword>
<evidence type="ECO:0000256" key="2">
    <source>
        <dbReference type="ARBA" id="ARBA00023125"/>
    </source>
</evidence>
<keyword evidence="3" id="KW-0804">Transcription</keyword>
<feature type="domain" description="HTH lacI-type" evidence="4">
    <location>
        <begin position="3"/>
        <end position="57"/>
    </location>
</feature>
<evidence type="ECO:0000313" key="5">
    <source>
        <dbReference type="EMBL" id="NHN34094.1"/>
    </source>
</evidence>
<keyword evidence="1" id="KW-0805">Transcription regulation</keyword>
<accession>A0ABX0JCD7</accession>
<dbReference type="PANTHER" id="PTHR30146">
    <property type="entry name" value="LACI-RELATED TRANSCRIPTIONAL REPRESSOR"/>
    <property type="match status" value="1"/>
</dbReference>
<comment type="caution">
    <text evidence="5">The sequence shown here is derived from an EMBL/GenBank/DDBJ whole genome shotgun (WGS) entry which is preliminary data.</text>
</comment>
<dbReference type="PROSITE" id="PS50932">
    <property type="entry name" value="HTH_LACI_2"/>
    <property type="match status" value="1"/>
</dbReference>
<dbReference type="Gene3D" id="1.10.260.40">
    <property type="entry name" value="lambda repressor-like DNA-binding domains"/>
    <property type="match status" value="1"/>
</dbReference>
<dbReference type="SUPFAM" id="SSF53822">
    <property type="entry name" value="Periplasmic binding protein-like I"/>
    <property type="match status" value="1"/>
</dbReference>
<protein>
    <submittedName>
        <fullName evidence="5">LacI family transcriptional regulator</fullName>
    </submittedName>
</protein>
<dbReference type="CDD" id="cd01392">
    <property type="entry name" value="HTH_LacI"/>
    <property type="match status" value="1"/>
</dbReference>
<sequence length="340" mass="37276">MRATIYDVAREAGVSIAAVSQVVNGKGKISEERRNEIMLVMERLQYQPSHIAAALTGKKTYTLGLLVPDISNPFFAEIARAVEDQGDHQGYSLVICSTDNKDEKLERYLSLLQQKSVDGMIIGTGLKKKEMLNQPIERSVPIVMIAREMPDLDVQTVVVDDFEGGSLAARHLLDLGHSRIGVLAEHPNVSSSRERIRGFRQILTESGLELPEHRVVASGADLVKDGKRHALELLQSEERPTALFCCNDLLAIGALQAAKELEVRVPAELSIVGFDNTILASVTDPPLTTIAQPTELMGKMAVDLLLGQLKKKPDIKQRTVLRPELVIRHSTAVPSTTPTI</sequence>
<evidence type="ECO:0000256" key="3">
    <source>
        <dbReference type="ARBA" id="ARBA00023163"/>
    </source>
</evidence>
<evidence type="ECO:0000256" key="1">
    <source>
        <dbReference type="ARBA" id="ARBA00023015"/>
    </source>
</evidence>
<reference evidence="5" key="1">
    <citation type="submission" date="2020-03" db="EMBL/GenBank/DDBJ databases">
        <title>Draft sequencing of Paenibacilllus sp. S3N08.</title>
        <authorList>
            <person name="Kim D.-U."/>
        </authorList>
    </citation>
    <scope>NUCLEOTIDE SEQUENCE</scope>
    <source>
        <strain evidence="5">S3N08</strain>
    </source>
</reference>
<organism evidence="5 6">
    <name type="scientific">Paenibacillus agricola</name>
    <dbReference type="NCBI Taxonomy" id="2716264"/>
    <lineage>
        <taxon>Bacteria</taxon>
        <taxon>Bacillati</taxon>
        <taxon>Bacillota</taxon>
        <taxon>Bacilli</taxon>
        <taxon>Bacillales</taxon>
        <taxon>Paenibacillaceae</taxon>
        <taxon>Paenibacillus</taxon>
    </lineage>
</organism>
<evidence type="ECO:0000313" key="6">
    <source>
        <dbReference type="Proteomes" id="UP001165962"/>
    </source>
</evidence>
<keyword evidence="2" id="KW-0238">DNA-binding</keyword>
<dbReference type="PRINTS" id="PR00036">
    <property type="entry name" value="HTHLACI"/>
</dbReference>
<dbReference type="RefSeq" id="WP_166154710.1">
    <property type="nucleotide sequence ID" value="NZ_JAAOIW010000016.1"/>
</dbReference>
<dbReference type="InterPro" id="IPR010982">
    <property type="entry name" value="Lambda_DNA-bd_dom_sf"/>
</dbReference>
<dbReference type="InterPro" id="IPR000843">
    <property type="entry name" value="HTH_LacI"/>
</dbReference>
<evidence type="ECO:0000259" key="4">
    <source>
        <dbReference type="PROSITE" id="PS50932"/>
    </source>
</evidence>
<name>A0ABX0JCD7_9BACL</name>
<dbReference type="PROSITE" id="PS00356">
    <property type="entry name" value="HTH_LACI_1"/>
    <property type="match status" value="1"/>
</dbReference>
<dbReference type="SUPFAM" id="SSF47413">
    <property type="entry name" value="lambda repressor-like DNA-binding domains"/>
    <property type="match status" value="1"/>
</dbReference>
<dbReference type="SMART" id="SM00354">
    <property type="entry name" value="HTH_LACI"/>
    <property type="match status" value="1"/>
</dbReference>
<dbReference type="PANTHER" id="PTHR30146:SF147">
    <property type="entry name" value="HTH-TYPE TRANSCRIPTIONAL REGULATOR DEGA"/>
    <property type="match status" value="1"/>
</dbReference>
<dbReference type="CDD" id="cd06267">
    <property type="entry name" value="PBP1_LacI_sugar_binding-like"/>
    <property type="match status" value="1"/>
</dbReference>
<dbReference type="EMBL" id="JAAOIW010000016">
    <property type="protein sequence ID" value="NHN34094.1"/>
    <property type="molecule type" value="Genomic_DNA"/>
</dbReference>
<gene>
    <name evidence="5" type="ORF">G9U52_30200</name>
</gene>
<dbReference type="InterPro" id="IPR028082">
    <property type="entry name" value="Peripla_BP_I"/>
</dbReference>
<dbReference type="Pfam" id="PF00356">
    <property type="entry name" value="LacI"/>
    <property type="match status" value="1"/>
</dbReference>
<dbReference type="InterPro" id="IPR046335">
    <property type="entry name" value="LacI/GalR-like_sensor"/>
</dbReference>